<dbReference type="Proteomes" id="UP001212152">
    <property type="component" value="Unassembled WGS sequence"/>
</dbReference>
<name>A0AAD5XR17_9FUNG</name>
<proteinExistence type="predicted"/>
<feature type="region of interest" description="Disordered" evidence="1">
    <location>
        <begin position="159"/>
        <end position="184"/>
    </location>
</feature>
<keyword evidence="4" id="KW-1185">Reference proteome</keyword>
<organism evidence="3 4">
    <name type="scientific">Geranomyces variabilis</name>
    <dbReference type="NCBI Taxonomy" id="109894"/>
    <lineage>
        <taxon>Eukaryota</taxon>
        <taxon>Fungi</taxon>
        <taxon>Fungi incertae sedis</taxon>
        <taxon>Chytridiomycota</taxon>
        <taxon>Chytridiomycota incertae sedis</taxon>
        <taxon>Chytridiomycetes</taxon>
        <taxon>Spizellomycetales</taxon>
        <taxon>Powellomycetaceae</taxon>
        <taxon>Geranomyces</taxon>
    </lineage>
</organism>
<feature type="region of interest" description="Disordered" evidence="1">
    <location>
        <begin position="260"/>
        <end position="280"/>
    </location>
</feature>
<dbReference type="EMBL" id="JADGJQ010000003">
    <property type="protein sequence ID" value="KAJ3184664.1"/>
    <property type="molecule type" value="Genomic_DNA"/>
</dbReference>
<keyword evidence="2" id="KW-0732">Signal</keyword>
<sequence>MLPSTHPHLAFLLLTLLSGTSTTAAYSPITRQIQDVARLSPTSHVYVNGTGIPTMVRATTPQQAFNDSVAAQTGAPPSDARWWPAVADPSAPSFYGVAALADDDGERETVFLADTRFNVVQMADLKTGLRRLLFDPALLEVFANNNATTTATTTTATTATASGTLQSPSPQSPSSSSPSASALSGIIRTSREGRGDVLFVGLNNQIWRVPSPQPSNNVTTLGDAVEMLAAGFGAAWTVKDLCQYDNRVVVSVIRTAMPGASASATSGKPTPSSSSSSAAAVESHAPSSAVVIRYNVFPSGVGPSILGTPRIVRRVIMQPGVTAATFTPARALKLDCDATHVYIADGGVLAMHDLVTGKEIPGAARKIDVDAPTAVVVAQDGGVLVTGQCGGLWCADQLPPPSSSPPTTTVPKQTRTVFVTADLPEPTTAASS</sequence>
<evidence type="ECO:0000256" key="2">
    <source>
        <dbReference type="SAM" id="SignalP"/>
    </source>
</evidence>
<comment type="caution">
    <text evidence="3">The sequence shown here is derived from an EMBL/GenBank/DDBJ whole genome shotgun (WGS) entry which is preliminary data.</text>
</comment>
<feature type="signal peptide" evidence="2">
    <location>
        <begin position="1"/>
        <end position="25"/>
    </location>
</feature>
<accession>A0AAD5XR17</accession>
<reference evidence="3" key="1">
    <citation type="submission" date="2020-05" db="EMBL/GenBank/DDBJ databases">
        <title>Phylogenomic resolution of chytrid fungi.</title>
        <authorList>
            <person name="Stajich J.E."/>
            <person name="Amses K."/>
            <person name="Simmons R."/>
            <person name="Seto K."/>
            <person name="Myers J."/>
            <person name="Bonds A."/>
            <person name="Quandt C.A."/>
            <person name="Barry K."/>
            <person name="Liu P."/>
            <person name="Grigoriev I."/>
            <person name="Longcore J.E."/>
            <person name="James T.Y."/>
        </authorList>
    </citation>
    <scope>NUCLEOTIDE SEQUENCE</scope>
    <source>
        <strain evidence="3">JEL0379</strain>
    </source>
</reference>
<protein>
    <submittedName>
        <fullName evidence="3">Uncharacterized protein</fullName>
    </submittedName>
</protein>
<evidence type="ECO:0000313" key="3">
    <source>
        <dbReference type="EMBL" id="KAJ3184664.1"/>
    </source>
</evidence>
<feature type="chain" id="PRO_5042172210" evidence="2">
    <location>
        <begin position="26"/>
        <end position="432"/>
    </location>
</feature>
<gene>
    <name evidence="3" type="ORF">HDU87_004067</name>
</gene>
<evidence type="ECO:0000256" key="1">
    <source>
        <dbReference type="SAM" id="MobiDB-lite"/>
    </source>
</evidence>
<evidence type="ECO:0000313" key="4">
    <source>
        <dbReference type="Proteomes" id="UP001212152"/>
    </source>
</evidence>
<dbReference type="AlphaFoldDB" id="A0AAD5XR17"/>